<dbReference type="GO" id="GO:0016740">
    <property type="term" value="F:transferase activity"/>
    <property type="evidence" value="ECO:0007669"/>
    <property type="project" value="UniProtKB-KW"/>
</dbReference>
<sequence>MIDKLLPAPVITAEAFDDVPVSEMFPEEWALVARAVPKRQQEFGTVRSCAREALGRLGFAPAPLLPAADRAPQWPDGVVGALTHCDGYRGAAVARATDVLTLGLDAEPHAPVGDPGVLKLVALPEERAELARLAALVPDVCWDRLLFSAKESVYKAWYPLARRWLGFEDARITLDPTDATFTARFLVPGPVVGGRELTGVSGRWLIGSGLVTTAVVLPANRI</sequence>
<dbReference type="InterPro" id="IPR003542">
    <property type="entry name" value="Enbac_synth_compD-like"/>
</dbReference>
<dbReference type="SUPFAM" id="SSF56214">
    <property type="entry name" value="4'-phosphopantetheinyl transferase"/>
    <property type="match status" value="1"/>
</dbReference>
<evidence type="ECO:0000259" key="2">
    <source>
        <dbReference type="Pfam" id="PF01648"/>
    </source>
</evidence>
<protein>
    <submittedName>
        <fullName evidence="4">4'-phosphopantetheinyl transferase superfamily protein</fullName>
    </submittedName>
</protein>
<name>A0ABP3JQV5_9ACTN</name>
<keyword evidence="1 4" id="KW-0808">Transferase</keyword>
<feature type="domain" description="4'-phosphopantetheinyl transferase" evidence="2">
    <location>
        <begin position="102"/>
        <end position="180"/>
    </location>
</feature>
<organism evidence="4 5">
    <name type="scientific">Streptomyces olivaceiscleroticus</name>
    <dbReference type="NCBI Taxonomy" id="68245"/>
    <lineage>
        <taxon>Bacteria</taxon>
        <taxon>Bacillati</taxon>
        <taxon>Actinomycetota</taxon>
        <taxon>Actinomycetes</taxon>
        <taxon>Kitasatosporales</taxon>
        <taxon>Streptomycetaceae</taxon>
        <taxon>Streptomyces</taxon>
    </lineage>
</organism>
<reference evidence="5" key="1">
    <citation type="journal article" date="2019" name="Int. J. Syst. Evol. Microbiol.">
        <title>The Global Catalogue of Microorganisms (GCM) 10K type strain sequencing project: providing services to taxonomists for standard genome sequencing and annotation.</title>
        <authorList>
            <consortium name="The Broad Institute Genomics Platform"/>
            <consortium name="The Broad Institute Genome Sequencing Center for Infectious Disease"/>
            <person name="Wu L."/>
            <person name="Ma J."/>
        </authorList>
    </citation>
    <scope>NUCLEOTIDE SEQUENCE [LARGE SCALE GENOMIC DNA]</scope>
    <source>
        <strain evidence="5">JCM 4805</strain>
    </source>
</reference>
<accession>A0ABP3JQV5</accession>
<evidence type="ECO:0000313" key="5">
    <source>
        <dbReference type="Proteomes" id="UP001500909"/>
    </source>
</evidence>
<feature type="domain" description="4'-phosphopantetheinyl transferase N-terminal" evidence="3">
    <location>
        <begin position="28"/>
        <end position="94"/>
    </location>
</feature>
<dbReference type="EMBL" id="BAAABY010000023">
    <property type="protein sequence ID" value="GAA0461743.1"/>
    <property type="molecule type" value="Genomic_DNA"/>
</dbReference>
<dbReference type="Proteomes" id="UP001500909">
    <property type="component" value="Unassembled WGS sequence"/>
</dbReference>
<dbReference type="PRINTS" id="PR01399">
    <property type="entry name" value="ENTSNTHTASED"/>
</dbReference>
<dbReference type="PANTHER" id="PTHR38096:SF1">
    <property type="entry name" value="ENTEROBACTIN SYNTHASE COMPONENT D"/>
    <property type="match status" value="1"/>
</dbReference>
<keyword evidence="5" id="KW-1185">Reference proteome</keyword>
<evidence type="ECO:0000259" key="3">
    <source>
        <dbReference type="Pfam" id="PF17837"/>
    </source>
</evidence>
<dbReference type="RefSeq" id="WP_346095190.1">
    <property type="nucleotide sequence ID" value="NZ_BAAABY010000023.1"/>
</dbReference>
<dbReference type="InterPro" id="IPR008278">
    <property type="entry name" value="4-PPantetheinyl_Trfase_dom"/>
</dbReference>
<dbReference type="PANTHER" id="PTHR38096">
    <property type="entry name" value="ENTEROBACTIN SYNTHASE COMPONENT D"/>
    <property type="match status" value="1"/>
</dbReference>
<dbReference type="Pfam" id="PF01648">
    <property type="entry name" value="ACPS"/>
    <property type="match status" value="1"/>
</dbReference>
<dbReference type="InterPro" id="IPR041354">
    <property type="entry name" value="4PPT_N"/>
</dbReference>
<gene>
    <name evidence="4" type="ORF">GCM10010361_26990</name>
</gene>
<dbReference type="InterPro" id="IPR037143">
    <property type="entry name" value="4-PPantetheinyl_Trfase_dom_sf"/>
</dbReference>
<evidence type="ECO:0000313" key="4">
    <source>
        <dbReference type="EMBL" id="GAA0461743.1"/>
    </source>
</evidence>
<proteinExistence type="predicted"/>
<dbReference type="Pfam" id="PF17837">
    <property type="entry name" value="4PPT_N"/>
    <property type="match status" value="1"/>
</dbReference>
<evidence type="ECO:0000256" key="1">
    <source>
        <dbReference type="ARBA" id="ARBA00022679"/>
    </source>
</evidence>
<comment type="caution">
    <text evidence="4">The sequence shown here is derived from an EMBL/GenBank/DDBJ whole genome shotgun (WGS) entry which is preliminary data.</text>
</comment>